<dbReference type="PANTHER" id="PTHR37984">
    <property type="entry name" value="PROTEIN CBG26694"/>
    <property type="match status" value="1"/>
</dbReference>
<dbReference type="GO" id="GO:0003676">
    <property type="term" value="F:nucleic acid binding"/>
    <property type="evidence" value="ECO:0007669"/>
    <property type="project" value="InterPro"/>
</dbReference>
<dbReference type="FunFam" id="3.30.70.270:FF:000020">
    <property type="entry name" value="Transposon Tf2-6 polyprotein-like Protein"/>
    <property type="match status" value="1"/>
</dbReference>
<dbReference type="Pfam" id="PF13975">
    <property type="entry name" value="gag-asp_proteas"/>
    <property type="match status" value="1"/>
</dbReference>
<dbReference type="InterPro" id="IPR001584">
    <property type="entry name" value="Integrase_cat-core"/>
</dbReference>
<dbReference type="Gene3D" id="3.10.20.370">
    <property type="match status" value="1"/>
</dbReference>
<feature type="domain" description="Integrase catalytic" evidence="10">
    <location>
        <begin position="1429"/>
        <end position="1587"/>
    </location>
</feature>
<dbReference type="Gene3D" id="2.40.70.10">
    <property type="entry name" value="Acid Proteases"/>
    <property type="match status" value="1"/>
</dbReference>
<dbReference type="CDD" id="cd01647">
    <property type="entry name" value="RT_LTR"/>
    <property type="match status" value="1"/>
</dbReference>
<dbReference type="CDD" id="cd00303">
    <property type="entry name" value="retropepsin_like"/>
    <property type="match status" value="1"/>
</dbReference>
<evidence type="ECO:0000256" key="2">
    <source>
        <dbReference type="ARBA" id="ARBA00022679"/>
    </source>
</evidence>
<dbReference type="Pfam" id="PF17921">
    <property type="entry name" value="Integrase_H2C2"/>
    <property type="match status" value="1"/>
</dbReference>
<evidence type="ECO:0000256" key="5">
    <source>
        <dbReference type="ARBA" id="ARBA00022759"/>
    </source>
</evidence>
<keyword evidence="7" id="KW-0695">RNA-directed DNA polymerase</keyword>
<dbReference type="GO" id="GO:0015074">
    <property type="term" value="P:DNA integration"/>
    <property type="evidence" value="ECO:0007669"/>
    <property type="project" value="InterPro"/>
</dbReference>
<keyword evidence="5" id="KW-0255">Endonuclease</keyword>
<dbReference type="InterPro" id="IPR043502">
    <property type="entry name" value="DNA/RNA_pol_sf"/>
</dbReference>
<dbReference type="GO" id="GO:0004190">
    <property type="term" value="F:aspartic-type endopeptidase activity"/>
    <property type="evidence" value="ECO:0007669"/>
    <property type="project" value="InterPro"/>
</dbReference>
<keyword evidence="12" id="KW-1185">Reference proteome</keyword>
<dbReference type="InterPro" id="IPR021109">
    <property type="entry name" value="Peptidase_aspartic_dom_sf"/>
</dbReference>
<reference evidence="11" key="1">
    <citation type="submission" date="2021-02" db="EMBL/GenBank/DDBJ databases">
        <authorList>
            <person name="Nowell W R."/>
        </authorList>
    </citation>
    <scope>NUCLEOTIDE SEQUENCE</scope>
    <source>
        <strain evidence="11">Ploen Becks lab</strain>
    </source>
</reference>
<dbReference type="Gene3D" id="1.10.340.70">
    <property type="match status" value="1"/>
</dbReference>
<dbReference type="InterPro" id="IPR012337">
    <property type="entry name" value="RNaseH-like_sf"/>
</dbReference>
<evidence type="ECO:0000259" key="8">
    <source>
        <dbReference type="PROSITE" id="PS50175"/>
    </source>
</evidence>
<proteinExistence type="predicted"/>
<evidence type="ECO:0000256" key="7">
    <source>
        <dbReference type="ARBA" id="ARBA00022918"/>
    </source>
</evidence>
<dbReference type="PROSITE" id="PS50878">
    <property type="entry name" value="RT_POL"/>
    <property type="match status" value="1"/>
</dbReference>
<evidence type="ECO:0000313" key="12">
    <source>
        <dbReference type="Proteomes" id="UP000663879"/>
    </source>
</evidence>
<evidence type="ECO:0000256" key="3">
    <source>
        <dbReference type="ARBA" id="ARBA00022695"/>
    </source>
</evidence>
<evidence type="ECO:0000259" key="9">
    <source>
        <dbReference type="PROSITE" id="PS50878"/>
    </source>
</evidence>
<dbReference type="OrthoDB" id="413122at2759"/>
<dbReference type="InterPro" id="IPR041588">
    <property type="entry name" value="Integrase_H2C2"/>
</dbReference>
<dbReference type="EMBL" id="CAJNOC010001376">
    <property type="protein sequence ID" value="CAF0859482.1"/>
    <property type="molecule type" value="Genomic_DNA"/>
</dbReference>
<dbReference type="InterPro" id="IPR001995">
    <property type="entry name" value="Peptidase_A2_cat"/>
</dbReference>
<name>A0A813WZG0_9BILA</name>
<dbReference type="Proteomes" id="UP000663879">
    <property type="component" value="Unassembled WGS sequence"/>
</dbReference>
<sequence>MTDKSDSYISENSIPTILEENKDTIDALQIAIKNAIKNEYNIPLSILKDWDLEQNLPKVEEINDAENDFSDEEFSDAVEEIDPKFLSAIKALTYSLNQNKNLRIETLKYPSQNVTNWFEKFELLTNRWSNREKGSEVVSYFEEVAFQKYQLLNENKFNYEVIKKHMIKEMRPHYSSCNLIADFFSAKQKPEEDIDNFAHRLLNYIKDSSNDQKKLMEKELVSIFKRGCNKIIANFLASDRFGDFYSLWSLARTIEKNYKETEESTLNAINIENSTKTQSIPKTHLVESETNNKLRKIQCHFCGKDNHYSVNCRQMLDICNILKANKISQSSQYNNYTKFKPSSYNKSVRFADKNNSYQNNSYSRQSYNQGCDSVFKDESLNKNTNINRTKNNRKIKSSFKHLTKNFDKTFEKEIINSSSKSSTSITVRINDKEIDTLVDTGAQTSFVSFAYASKENFKREEIKNCKNWVTANGTPLEVNGQTSLEFYIGTKLVKGDFVIAKNLSSNLILGVDFLKANNCIIDFRQNLLKSGENKVELNIKNSKVICASSEITINAFDSFTYKIKIPENFIDKDIFFESSSKLNILEGYTNTPECVNLIIFNKEPFKRVIRKHTILGKFSRCEVLKSINNTEELVNIIQDDLKVDYINNIFEAKTDNKPWIPSEIINFKNTNLNKDQINELKKLIDNYSEIFSKNDEDIGTVPENFGVHDIELSENKPIRQRPYPIPYAKEQVVKECVEKMLKMNIIEPTNSSWASPIVLVKKPDGSERFCVDYRKVNGVTLKDSFPMPNIENRLNKLHGSKFFTSLDCISGYWQIKLSERAKQISSFICSLGLFSFNVMPFGLCNAGATFQRIIEILLTELSNSLAYKDDILTFSKTFEDHLEHLEKLFIKLRDAKIKVKTSKCKIAQNQTMFLGYKISGKGVEIDEDRIKTMQNHPKPKTTKQIKQFLGLVGYYRQFIPNFSDIVDPLNKLTRKNTRFKWDENCENSFKKLIEFLTSPPILAYPDFSKTFILSTDASKVGLGAVLKQKDKDNKERVIFYASRSLNKAERNYSTIERELLAIVFAVEKFKYYLYCTEFILQTDHNPLTFLNNLTLSSSRLTRWRLKLSEYNFKITYKKGNANTDADDLSRLYEIDNPENNIEVTKEDLIEQLLSISENNFDDKIKYLDKNIFESDNPIVFKNSGFNKTTNLINLAFGKLGIKLPKQFKIKPGKCLYVKNKSGKITFFLNTYKGEGILNQKSFKRSLLKLKKLCDKFNINEISFPNITNNWHHYAKLINDILINQGVNCTVFTNKETISAVNENFSISKDIENLQNKDKIIIDLKNKLQQNKLKGYILEDNVLLKLRKKKNKLFKQLVVPQILKKDILELCHDNFTGAHLGHKKTWIKLSNRFYWPNCYSEVKNYVESCEICAKIKNPPPNRAELNPITEFSKPFDMVAVDILELSTTSSGNKYVVVFTDYLTKWVEAFPLRNMTADAIAKIFINEIISRHSAPSKLLSDQGRNFLSELIKSICKYFKINKVQTAPYNPKCDGLVERFNKTLCQMLSSYSNSNQTNWDLYLPLVLFAYRTSQQSSTEETPFSLLYGREPRLGEMDNYNLGYEPSQFIQNIHEKWLEARSKIVEKAEINKKYYDKKYKLTQPIFKPNEEVRIKQPQTKINLKKKLRNDLWSDPVKIVDVLSNQNILIENKGKRKIVNINNVKKKEPDRKCFEKIRNLPTKTRSGRISIPRV</sequence>
<dbReference type="Gene3D" id="3.40.220.10">
    <property type="entry name" value="Leucine Aminopeptidase, subunit E, domain 1"/>
    <property type="match status" value="1"/>
</dbReference>
<dbReference type="Gene3D" id="3.30.70.270">
    <property type="match status" value="2"/>
</dbReference>
<dbReference type="PROSITE" id="PS50175">
    <property type="entry name" value="ASP_PROT_RETROV"/>
    <property type="match status" value="1"/>
</dbReference>
<keyword evidence="3" id="KW-0548">Nucleotidyltransferase</keyword>
<dbReference type="SUPFAM" id="SSF56672">
    <property type="entry name" value="DNA/RNA polymerases"/>
    <property type="match status" value="1"/>
</dbReference>
<keyword evidence="6" id="KW-0378">Hydrolase</keyword>
<dbReference type="InterPro" id="IPR043472">
    <property type="entry name" value="Macro_dom-like"/>
</dbReference>
<keyword evidence="2" id="KW-0808">Transferase</keyword>
<dbReference type="FunFam" id="3.10.20.370:FF:000001">
    <property type="entry name" value="Retrovirus-related Pol polyprotein from transposon 17.6-like protein"/>
    <property type="match status" value="1"/>
</dbReference>
<dbReference type="SUPFAM" id="SSF50630">
    <property type="entry name" value="Acid proteases"/>
    <property type="match status" value="1"/>
</dbReference>
<evidence type="ECO:0000259" key="10">
    <source>
        <dbReference type="PROSITE" id="PS50994"/>
    </source>
</evidence>
<dbReference type="Gene3D" id="3.10.10.10">
    <property type="entry name" value="HIV Type 1 Reverse Transcriptase, subunit A, domain 1"/>
    <property type="match status" value="1"/>
</dbReference>
<organism evidence="11 12">
    <name type="scientific">Brachionus calyciflorus</name>
    <dbReference type="NCBI Taxonomy" id="104777"/>
    <lineage>
        <taxon>Eukaryota</taxon>
        <taxon>Metazoa</taxon>
        <taxon>Spiralia</taxon>
        <taxon>Gnathifera</taxon>
        <taxon>Rotifera</taxon>
        <taxon>Eurotatoria</taxon>
        <taxon>Monogononta</taxon>
        <taxon>Pseudotrocha</taxon>
        <taxon>Ploima</taxon>
        <taxon>Brachionidae</taxon>
        <taxon>Brachionus</taxon>
    </lineage>
</organism>
<feature type="domain" description="Peptidase A2" evidence="8">
    <location>
        <begin position="434"/>
        <end position="513"/>
    </location>
</feature>
<evidence type="ECO:0000256" key="6">
    <source>
        <dbReference type="ARBA" id="ARBA00022801"/>
    </source>
</evidence>
<dbReference type="Pfam" id="PF00078">
    <property type="entry name" value="RVT_1"/>
    <property type="match status" value="1"/>
</dbReference>
<dbReference type="EC" id="2.7.7.49" evidence="1"/>
<dbReference type="Pfam" id="PF17917">
    <property type="entry name" value="RT_RNaseH"/>
    <property type="match status" value="1"/>
</dbReference>
<dbReference type="Pfam" id="PF00665">
    <property type="entry name" value="rve"/>
    <property type="match status" value="1"/>
</dbReference>
<dbReference type="GO" id="GO:0006508">
    <property type="term" value="P:proteolysis"/>
    <property type="evidence" value="ECO:0007669"/>
    <property type="project" value="InterPro"/>
</dbReference>
<comment type="caution">
    <text evidence="11">The sequence shown here is derived from an EMBL/GenBank/DDBJ whole genome shotgun (WGS) entry which is preliminary data.</text>
</comment>
<gene>
    <name evidence="11" type="ORF">OXX778_LOCUS9364</name>
</gene>
<dbReference type="InterPro" id="IPR043128">
    <property type="entry name" value="Rev_trsase/Diguanyl_cyclase"/>
</dbReference>
<keyword evidence="4" id="KW-0540">Nuclease</keyword>
<dbReference type="CDD" id="cd09274">
    <property type="entry name" value="RNase_HI_RT_Ty3"/>
    <property type="match status" value="1"/>
</dbReference>
<evidence type="ECO:0000256" key="4">
    <source>
        <dbReference type="ARBA" id="ARBA00022722"/>
    </source>
</evidence>
<protein>
    <recommendedName>
        <fullName evidence="1">RNA-directed DNA polymerase</fullName>
        <ecNumber evidence="1">2.7.7.49</ecNumber>
    </recommendedName>
</protein>
<dbReference type="FunFam" id="3.30.420.10:FF:000032">
    <property type="entry name" value="Retrovirus-related Pol polyprotein from transposon 297-like Protein"/>
    <property type="match status" value="1"/>
</dbReference>
<dbReference type="InterPro" id="IPR000477">
    <property type="entry name" value="RT_dom"/>
</dbReference>
<dbReference type="FunFam" id="1.10.340.70:FF:000001">
    <property type="entry name" value="Retrovirus-related Pol polyprotein from transposon gypsy-like Protein"/>
    <property type="match status" value="1"/>
</dbReference>
<dbReference type="PANTHER" id="PTHR37984:SF5">
    <property type="entry name" value="PROTEIN NYNRIN-LIKE"/>
    <property type="match status" value="1"/>
</dbReference>
<accession>A0A813WZG0</accession>
<dbReference type="InterPro" id="IPR050951">
    <property type="entry name" value="Retrovirus_Pol_polyprotein"/>
</dbReference>
<dbReference type="GO" id="GO:0003964">
    <property type="term" value="F:RNA-directed DNA polymerase activity"/>
    <property type="evidence" value="ECO:0007669"/>
    <property type="project" value="UniProtKB-KW"/>
</dbReference>
<feature type="domain" description="Reverse transcriptase" evidence="9">
    <location>
        <begin position="741"/>
        <end position="918"/>
    </location>
</feature>
<dbReference type="InterPro" id="IPR036397">
    <property type="entry name" value="RNaseH_sf"/>
</dbReference>
<dbReference type="SUPFAM" id="SSF53098">
    <property type="entry name" value="Ribonuclease H-like"/>
    <property type="match status" value="1"/>
</dbReference>
<dbReference type="PROSITE" id="PS50994">
    <property type="entry name" value="INTEGRASE"/>
    <property type="match status" value="1"/>
</dbReference>
<dbReference type="Gene3D" id="3.30.420.10">
    <property type="entry name" value="Ribonuclease H-like superfamily/Ribonuclease H"/>
    <property type="match status" value="1"/>
</dbReference>
<dbReference type="InterPro" id="IPR041373">
    <property type="entry name" value="RT_RNaseH"/>
</dbReference>
<evidence type="ECO:0000313" key="11">
    <source>
        <dbReference type="EMBL" id="CAF0859482.1"/>
    </source>
</evidence>
<dbReference type="GO" id="GO:0004519">
    <property type="term" value="F:endonuclease activity"/>
    <property type="evidence" value="ECO:0007669"/>
    <property type="project" value="UniProtKB-KW"/>
</dbReference>
<evidence type="ECO:0000256" key="1">
    <source>
        <dbReference type="ARBA" id="ARBA00012493"/>
    </source>
</evidence>